<keyword evidence="3" id="KW-1185">Reference proteome</keyword>
<evidence type="ECO:0000313" key="2">
    <source>
        <dbReference type="EMBL" id="MBT0961669.1"/>
    </source>
</evidence>
<dbReference type="InterPro" id="IPR011083">
    <property type="entry name" value="Phage_tail_collar_dom"/>
</dbReference>
<proteinExistence type="predicted"/>
<dbReference type="Pfam" id="PF07484">
    <property type="entry name" value="Collar"/>
    <property type="match status" value="1"/>
</dbReference>
<accession>A0A944DN36</accession>
<feature type="domain" description="Phage tail collar" evidence="1">
    <location>
        <begin position="166"/>
        <end position="199"/>
    </location>
</feature>
<dbReference type="PANTHER" id="PTHR35191:SF1">
    <property type="entry name" value="PROPHAGE SIDE TAIL FIBER PROTEIN HOMOLOG STFQ-RELATED"/>
    <property type="match status" value="1"/>
</dbReference>
<sequence>MANLTEIAQWENGIYRIETTDPVLGGENGIANAGIKQLANRTAYLKALVDAINGNYATQAYVAAQIAALLDSSPAALDTLNELAAALGDDPNFATTMTNALAGKQPLDATLTALAALATSADKLIYATGADSFALASLTAFGRSLIASASASAAKATMGIVDAPVGSLIIMPGTSAPTGYIKANGSLLSRATYADLWAYASGSGNMAASDGAWQDGQFSPGDGSTTFRIPDWRGNHLRGWDDGRGVNSGRGIGTLELDDIKGHSHSFNYAAGNWNIGNASPFSTVNANRDIYGSGTTESTGIAENRVRNIAQLICIKY</sequence>
<gene>
    <name evidence="2" type="ORF">I8J34_10850</name>
</gene>
<dbReference type="SUPFAM" id="SSF88874">
    <property type="entry name" value="Receptor-binding domain of short tail fibre protein gp12"/>
    <property type="match status" value="1"/>
</dbReference>
<evidence type="ECO:0000313" key="3">
    <source>
        <dbReference type="Proteomes" id="UP000694660"/>
    </source>
</evidence>
<evidence type="ECO:0000259" key="1">
    <source>
        <dbReference type="Pfam" id="PF07484"/>
    </source>
</evidence>
<protein>
    <submittedName>
        <fullName evidence="2">Tail fiber protein</fullName>
    </submittedName>
</protein>
<dbReference type="InterPro" id="IPR037053">
    <property type="entry name" value="Phage_tail_collar_dom_sf"/>
</dbReference>
<dbReference type="RefSeq" id="WP_214361425.1">
    <property type="nucleotide sequence ID" value="NZ_JAEKFT010000010.1"/>
</dbReference>
<comment type="caution">
    <text evidence="2">The sequence shown here is derived from an EMBL/GenBank/DDBJ whole genome shotgun (WGS) entry which is preliminary data.</text>
</comment>
<reference evidence="3" key="1">
    <citation type="journal article" date="2022" name="ISME J.">
        <title>Genetic and phylogenetic analysis of dissimilatory iodate-reducing bacteria identifies potential niches across the world's oceans.</title>
        <authorList>
            <person name="Reyes-Umana V."/>
            <person name="Henning Z."/>
            <person name="Lee K."/>
            <person name="Barnum T.P."/>
            <person name="Coates J.D."/>
        </authorList>
    </citation>
    <scope>NUCLEOTIDE SEQUENCE [LARGE SCALE GENOMIC DNA]</scope>
    <source>
        <strain evidence="3">IR12</strain>
    </source>
</reference>
<dbReference type="AlphaFoldDB" id="A0A944DN36"/>
<dbReference type="EMBL" id="JAEKFT010000010">
    <property type="protein sequence ID" value="MBT0961669.1"/>
    <property type="molecule type" value="Genomic_DNA"/>
</dbReference>
<name>A0A944DN36_DENI1</name>
<dbReference type="PANTHER" id="PTHR35191">
    <property type="entry name" value="PROPHAGE SIDE TAIL FIBER PROTEIN HOMOLOG STFQ-RELATED"/>
    <property type="match status" value="1"/>
</dbReference>
<dbReference type="Gene3D" id="3.90.1340.10">
    <property type="entry name" value="Phage tail collar domain"/>
    <property type="match status" value="1"/>
</dbReference>
<dbReference type="InterPro" id="IPR051934">
    <property type="entry name" value="Phage_Tail_Fiber_Structural"/>
</dbReference>
<organism evidence="2 3">
    <name type="scientific">Denitromonas iodatirespirans</name>
    <dbReference type="NCBI Taxonomy" id="2795389"/>
    <lineage>
        <taxon>Bacteria</taxon>
        <taxon>Pseudomonadati</taxon>
        <taxon>Pseudomonadota</taxon>
        <taxon>Betaproteobacteria</taxon>
        <taxon>Rhodocyclales</taxon>
        <taxon>Zoogloeaceae</taxon>
        <taxon>Denitromonas</taxon>
    </lineage>
</organism>
<dbReference type="Proteomes" id="UP000694660">
    <property type="component" value="Unassembled WGS sequence"/>
</dbReference>